<dbReference type="Proteomes" id="UP000682739">
    <property type="component" value="Chromosome"/>
</dbReference>
<gene>
    <name evidence="3" type="ORF">J1N51_08180</name>
</gene>
<dbReference type="EMBL" id="CP072110">
    <property type="protein sequence ID" value="QTH62757.1"/>
    <property type="molecule type" value="Genomic_DNA"/>
</dbReference>
<dbReference type="GO" id="GO:0004175">
    <property type="term" value="F:endopeptidase activity"/>
    <property type="evidence" value="ECO:0007669"/>
    <property type="project" value="UniProtKB-ARBA"/>
</dbReference>
<accession>A0A975HH74</accession>
<dbReference type="InterPro" id="IPR003675">
    <property type="entry name" value="Rce1/LyrA-like_dom"/>
</dbReference>
<keyword evidence="1" id="KW-1133">Transmembrane helix</keyword>
<feature type="transmembrane region" description="Helical" evidence="1">
    <location>
        <begin position="39"/>
        <end position="61"/>
    </location>
</feature>
<evidence type="ECO:0000256" key="1">
    <source>
        <dbReference type="SAM" id="Phobius"/>
    </source>
</evidence>
<sequence>MKAYLPKVINTFLFAALFITILSWWFTPEWLFSLPLDQTLMWLGLLVLYPLLSAWPQEIIFRTFFFHRYKKVFKSKNLRAWLSALSFALAHLLFGNWIAVLGSFVAGLVFSYTYIHSRSTLLVALEHSLWGCWLFTAGLGVHFDSGMLAEPSF</sequence>
<evidence type="ECO:0000259" key="2">
    <source>
        <dbReference type="Pfam" id="PF02517"/>
    </source>
</evidence>
<keyword evidence="1" id="KW-0812">Transmembrane</keyword>
<feature type="domain" description="CAAX prenyl protease 2/Lysostaphin resistance protein A-like" evidence="2">
    <location>
        <begin position="42"/>
        <end position="130"/>
    </location>
</feature>
<name>A0A975HH74_9GAMM</name>
<keyword evidence="1" id="KW-0472">Membrane</keyword>
<feature type="transmembrane region" description="Helical" evidence="1">
    <location>
        <begin position="82"/>
        <end position="115"/>
    </location>
</feature>
<keyword evidence="3" id="KW-0645">Protease</keyword>
<keyword evidence="3" id="KW-0482">Metalloprotease</keyword>
<keyword evidence="4" id="KW-1185">Reference proteome</keyword>
<keyword evidence="3" id="KW-0378">Hydrolase</keyword>
<evidence type="ECO:0000313" key="4">
    <source>
        <dbReference type="Proteomes" id="UP000682739"/>
    </source>
</evidence>
<dbReference type="RefSeq" id="WP_208830225.1">
    <property type="nucleotide sequence ID" value="NZ_CP072110.1"/>
</dbReference>
<proteinExistence type="predicted"/>
<reference evidence="3" key="1">
    <citation type="submission" date="2021-03" db="EMBL/GenBank/DDBJ databases">
        <title>Description of Psychrosphaera ytuae sp. nov. isolated from deep sea sediment of South China Sea.</title>
        <authorList>
            <person name="Zhang J."/>
            <person name="Xu X.-D."/>
        </authorList>
    </citation>
    <scope>NUCLEOTIDE SEQUENCE</scope>
    <source>
        <strain evidence="3">MTZ26</strain>
    </source>
</reference>
<dbReference type="Pfam" id="PF02517">
    <property type="entry name" value="Rce1-like"/>
    <property type="match status" value="1"/>
</dbReference>
<dbReference type="AlphaFoldDB" id="A0A975HH74"/>
<organism evidence="3 4">
    <name type="scientific">Psychrosphaera ytuae</name>
    <dbReference type="NCBI Taxonomy" id="2820710"/>
    <lineage>
        <taxon>Bacteria</taxon>
        <taxon>Pseudomonadati</taxon>
        <taxon>Pseudomonadota</taxon>
        <taxon>Gammaproteobacteria</taxon>
        <taxon>Alteromonadales</taxon>
        <taxon>Pseudoalteromonadaceae</taxon>
        <taxon>Psychrosphaera</taxon>
    </lineage>
</organism>
<dbReference type="KEGG" id="psym:J1N51_08180"/>
<dbReference type="GO" id="GO:0008237">
    <property type="term" value="F:metallopeptidase activity"/>
    <property type="evidence" value="ECO:0007669"/>
    <property type="project" value="UniProtKB-KW"/>
</dbReference>
<evidence type="ECO:0000313" key="3">
    <source>
        <dbReference type="EMBL" id="QTH62757.1"/>
    </source>
</evidence>
<feature type="transmembrane region" description="Helical" evidence="1">
    <location>
        <begin position="7"/>
        <end position="27"/>
    </location>
</feature>
<dbReference type="GO" id="GO:0080120">
    <property type="term" value="P:CAAX-box protein maturation"/>
    <property type="evidence" value="ECO:0007669"/>
    <property type="project" value="UniProtKB-ARBA"/>
</dbReference>
<protein>
    <submittedName>
        <fullName evidence="3">CPBP family intramembrane metalloprotease</fullName>
    </submittedName>
</protein>